<dbReference type="OrthoDB" id="279473at2"/>
<reference evidence="2 3" key="1">
    <citation type="submission" date="2019-02" db="EMBL/GenBank/DDBJ databases">
        <title>Deep-cultivation of Planctomycetes and their phenomic and genomic characterization uncovers novel biology.</title>
        <authorList>
            <person name="Wiegand S."/>
            <person name="Jogler M."/>
            <person name="Boedeker C."/>
            <person name="Pinto D."/>
            <person name="Vollmers J."/>
            <person name="Rivas-Marin E."/>
            <person name="Kohn T."/>
            <person name="Peeters S.H."/>
            <person name="Heuer A."/>
            <person name="Rast P."/>
            <person name="Oberbeckmann S."/>
            <person name="Bunk B."/>
            <person name="Jeske O."/>
            <person name="Meyerdierks A."/>
            <person name="Storesund J.E."/>
            <person name="Kallscheuer N."/>
            <person name="Luecker S."/>
            <person name="Lage O.M."/>
            <person name="Pohl T."/>
            <person name="Merkel B.J."/>
            <person name="Hornburger P."/>
            <person name="Mueller R.-W."/>
            <person name="Bruemmer F."/>
            <person name="Labrenz M."/>
            <person name="Spormann A.M."/>
            <person name="Op den Camp H."/>
            <person name="Overmann J."/>
            <person name="Amann R."/>
            <person name="Jetten M.S.M."/>
            <person name="Mascher T."/>
            <person name="Medema M.H."/>
            <person name="Devos D.P."/>
            <person name="Kaster A.-K."/>
            <person name="Ovreas L."/>
            <person name="Rohde M."/>
            <person name="Galperin M.Y."/>
            <person name="Jogler C."/>
        </authorList>
    </citation>
    <scope>NUCLEOTIDE SEQUENCE [LARGE SCALE GENOMIC DNA]</scope>
    <source>
        <strain evidence="2 3">Poly30</strain>
    </source>
</reference>
<dbReference type="Proteomes" id="UP000320390">
    <property type="component" value="Chromosome"/>
</dbReference>
<evidence type="ECO:0000256" key="1">
    <source>
        <dbReference type="SAM" id="Phobius"/>
    </source>
</evidence>
<sequence>MNRITAILLAMAALLVHILAVHRNGLGAFGLPYDSAHVAFHLGRNLVHQGGIWWSIDPATGATTGDLGSYPSPLLIWLSALVEWLAALSERGLFFSVTRIIQMIGIACAMGTVFLSTRFDTDRNAGVIPALLLVFSGAVAAAGASGTEWPLVMFLTAMAFVTLEHGRRRFASASLMALMIASPVGVVCVTVLALQTLLRWLKVRRRASRGHAAPSRRPTLWVFLPALIALGLVHRSGASLLHDLADALQFDSATLHQGLARLRDFVVVTASPILLAFPLVALVMGELSGVGRRALGLGLAAAATTVLLGGGAPESFDIAFTPALAMLFIAIQQGMARALDTYRRSMERLVWVSISFMIFVALFASRFPGDLGQIQVQRVQEKLYRAQATPAPGGSKLLGRSALFNEIRLTEQLREVGSFMRERLPEGSTVMSPWPGAIAYLSRHRVLDVFGRTTALPGHRRATWSLNPPEVDIEAALSQEPDYILPSSRSIEEIPKGELVDMLAGELLAEAGRPLEEVRNSVRASLARYEIVVTPGLVKGVENRPDPTGKVAVVKPFVLFRKRGIQEAPHLFVRDAGSFLEVQLGFDVPQAASGVSGRDSIRGRDAVKSLTQVFDADIALRLNDGSTVLLDPSGSRLEGRPGTIRSITGMLVDPMWVTPVTVARIRKDQIAASSIRAGARSLEARLYHHRMGLDDSVVGTVADPVGAPSASSAAAAPLSFLLR</sequence>
<keyword evidence="1" id="KW-0472">Membrane</keyword>
<dbReference type="RefSeq" id="WP_145204661.1">
    <property type="nucleotide sequence ID" value="NZ_CP036434.1"/>
</dbReference>
<evidence type="ECO:0008006" key="4">
    <source>
        <dbReference type="Google" id="ProtNLM"/>
    </source>
</evidence>
<organism evidence="2 3">
    <name type="scientific">Saltatorellus ferox</name>
    <dbReference type="NCBI Taxonomy" id="2528018"/>
    <lineage>
        <taxon>Bacteria</taxon>
        <taxon>Pseudomonadati</taxon>
        <taxon>Planctomycetota</taxon>
        <taxon>Planctomycetia</taxon>
        <taxon>Planctomycetia incertae sedis</taxon>
        <taxon>Saltatorellus</taxon>
    </lineage>
</organism>
<evidence type="ECO:0000313" key="2">
    <source>
        <dbReference type="EMBL" id="QDV09751.1"/>
    </source>
</evidence>
<keyword evidence="3" id="KW-1185">Reference proteome</keyword>
<evidence type="ECO:0000313" key="3">
    <source>
        <dbReference type="Proteomes" id="UP000320390"/>
    </source>
</evidence>
<feature type="transmembrane region" description="Helical" evidence="1">
    <location>
        <begin position="294"/>
        <end position="312"/>
    </location>
</feature>
<feature type="transmembrane region" description="Helical" evidence="1">
    <location>
        <begin position="262"/>
        <end position="282"/>
    </location>
</feature>
<dbReference type="EMBL" id="CP036434">
    <property type="protein sequence ID" value="QDV09751.1"/>
    <property type="molecule type" value="Genomic_DNA"/>
</dbReference>
<keyword evidence="1" id="KW-1133">Transmembrane helix</keyword>
<accession>A0A518F095</accession>
<feature type="transmembrane region" description="Helical" evidence="1">
    <location>
        <begin position="219"/>
        <end position="242"/>
    </location>
</feature>
<dbReference type="AlphaFoldDB" id="A0A518F095"/>
<feature type="transmembrane region" description="Helical" evidence="1">
    <location>
        <begin position="318"/>
        <end position="336"/>
    </location>
</feature>
<feature type="transmembrane region" description="Helical" evidence="1">
    <location>
        <begin position="125"/>
        <end position="144"/>
    </location>
</feature>
<feature type="transmembrane region" description="Helical" evidence="1">
    <location>
        <begin position="173"/>
        <end position="198"/>
    </location>
</feature>
<protein>
    <recommendedName>
        <fullName evidence="4">Glycosyltransferase RgtA/B/C/D-like domain-containing protein</fullName>
    </recommendedName>
</protein>
<feature type="transmembrane region" description="Helical" evidence="1">
    <location>
        <begin position="100"/>
        <end position="119"/>
    </location>
</feature>
<proteinExistence type="predicted"/>
<keyword evidence="1" id="KW-0812">Transmembrane</keyword>
<gene>
    <name evidence="2" type="ORF">Poly30_53100</name>
</gene>
<name>A0A518F095_9BACT</name>
<feature type="transmembrane region" description="Helical" evidence="1">
    <location>
        <begin position="348"/>
        <end position="367"/>
    </location>
</feature>